<dbReference type="RefSeq" id="WP_088254288.1">
    <property type="nucleotide sequence ID" value="NZ_NIDE01000004.1"/>
</dbReference>
<dbReference type="EMBL" id="NIDE01000004">
    <property type="protein sequence ID" value="OWK43455.1"/>
    <property type="molecule type" value="Genomic_DNA"/>
</dbReference>
<dbReference type="InterPro" id="IPR008271">
    <property type="entry name" value="Ser/Thr_kinase_AS"/>
</dbReference>
<evidence type="ECO:0000313" key="2">
    <source>
        <dbReference type="Proteomes" id="UP000214646"/>
    </source>
</evidence>
<sequence>MFSHFLRKIGAVVGWAARSRPPTVTTADGLVWEVEPAADTLFGVDGPVPAAWRSSGRMAIVKENAQRTIARVELPGGSVYVKHCRIKTPRAWAREILRPAKARLEFENARLLRDRGVAAIEPLAWGAASHLLPGDSYLITRAQDGAVPFLDVLETSFATTAVAGRRELTRGFAAFVAGLHDAGVVHPDPHPGNFLVEFLSPGTPRFFLADLHAIRFGPPLPWADARANLIVLNRWFQLRATRAVRLRFWLAYVATRRVGGPTDAAALAKDLERATEESNNRFWTARTARYTGNNRDSKRVRGSAASGFAVRDLPPDVVRDWLADPDAVFSRPGVVMLKDSRSSTVAELTVESPTGPRAVVYKRLRLKSWVGVTKNLFRPPPALRSWVVGNGVRDRGLPTARPLAYFQRTRFGMPLTGYLVCDKVPAALELSEAVAALDALAPDARRRVARDWAERLGRLVRLMHDRQVSHRDLKAPNILMAGAATHLATAEPVLIDLVGVTAGKPVPDAVRAAEIGRLSASFYGSPRVTRSDRLRFLRAYLGWNLHGRGDWKRWWVVVDTATRVKVAKNERTGRPLA</sequence>
<dbReference type="Pfam" id="PF06293">
    <property type="entry name" value="Kdo"/>
    <property type="match status" value="2"/>
</dbReference>
<dbReference type="SUPFAM" id="SSF56112">
    <property type="entry name" value="Protein kinase-like (PK-like)"/>
    <property type="match status" value="2"/>
</dbReference>
<evidence type="ECO:0000313" key="1">
    <source>
        <dbReference type="EMBL" id="OWK43455.1"/>
    </source>
</evidence>
<dbReference type="AlphaFoldDB" id="A0A225E444"/>
<organism evidence="1 2">
    <name type="scientific">Fimbriiglobus ruber</name>
    <dbReference type="NCBI Taxonomy" id="1908690"/>
    <lineage>
        <taxon>Bacteria</taxon>
        <taxon>Pseudomonadati</taxon>
        <taxon>Planctomycetota</taxon>
        <taxon>Planctomycetia</taxon>
        <taxon>Gemmatales</taxon>
        <taxon>Gemmataceae</taxon>
        <taxon>Fimbriiglobus</taxon>
    </lineage>
</organism>
<name>A0A225E444_9BACT</name>
<dbReference type="Proteomes" id="UP000214646">
    <property type="component" value="Unassembled WGS sequence"/>
</dbReference>
<dbReference type="Gene3D" id="1.10.510.10">
    <property type="entry name" value="Transferase(Phosphotransferase) domain 1"/>
    <property type="match status" value="1"/>
</dbReference>
<keyword evidence="1" id="KW-0808">Transferase</keyword>
<accession>A0A225E444</accession>
<dbReference type="GO" id="GO:0004674">
    <property type="term" value="F:protein serine/threonine kinase activity"/>
    <property type="evidence" value="ECO:0007669"/>
    <property type="project" value="UniProtKB-KW"/>
</dbReference>
<reference evidence="2" key="1">
    <citation type="submission" date="2017-06" db="EMBL/GenBank/DDBJ databases">
        <title>Genome analysis of Fimbriiglobus ruber SP5, the first member of the order Planctomycetales with confirmed chitinolytic capability.</title>
        <authorList>
            <person name="Ravin N.V."/>
            <person name="Rakitin A.L."/>
            <person name="Ivanova A.A."/>
            <person name="Beletsky A.V."/>
            <person name="Kulichevskaya I.S."/>
            <person name="Mardanov A.V."/>
            <person name="Dedysh S.N."/>
        </authorList>
    </citation>
    <scope>NUCLEOTIDE SEQUENCE [LARGE SCALE GENOMIC DNA]</scope>
    <source>
        <strain evidence="2">SP5</strain>
    </source>
</reference>
<comment type="caution">
    <text evidence="1">The sequence shown here is derived from an EMBL/GenBank/DDBJ whole genome shotgun (WGS) entry which is preliminary data.</text>
</comment>
<protein>
    <submittedName>
        <fullName evidence="1">Serine/threonine protein kinase</fullName>
    </submittedName>
</protein>
<keyword evidence="1" id="KW-0723">Serine/threonine-protein kinase</keyword>
<keyword evidence="2" id="KW-1185">Reference proteome</keyword>
<keyword evidence="1" id="KW-0418">Kinase</keyword>
<dbReference type="PROSITE" id="PS00108">
    <property type="entry name" value="PROTEIN_KINASE_ST"/>
    <property type="match status" value="1"/>
</dbReference>
<dbReference type="InterPro" id="IPR011009">
    <property type="entry name" value="Kinase-like_dom_sf"/>
</dbReference>
<dbReference type="OrthoDB" id="207624at2"/>
<proteinExistence type="predicted"/>
<gene>
    <name evidence="1" type="ORF">FRUB_03054</name>
</gene>